<protein>
    <submittedName>
        <fullName evidence="1">Uncharacterized protein</fullName>
    </submittedName>
</protein>
<accession>A0A382LWU2</accession>
<proteinExistence type="predicted"/>
<name>A0A382LWU2_9ZZZZ</name>
<reference evidence="1" key="1">
    <citation type="submission" date="2018-05" db="EMBL/GenBank/DDBJ databases">
        <authorList>
            <person name="Lanie J.A."/>
            <person name="Ng W.-L."/>
            <person name="Kazmierczak K.M."/>
            <person name="Andrzejewski T.M."/>
            <person name="Davidsen T.M."/>
            <person name="Wayne K.J."/>
            <person name="Tettelin H."/>
            <person name="Glass J.I."/>
            <person name="Rusch D."/>
            <person name="Podicherti R."/>
            <person name="Tsui H.-C.T."/>
            <person name="Winkler M.E."/>
        </authorList>
    </citation>
    <scope>NUCLEOTIDE SEQUENCE</scope>
</reference>
<sequence length="93" mass="10507">MINAVIAINQRESGTALIYGSHSQDSRTNPLTHTQKFKYLGKMFPRMKKSMQSKATEKNVFEIATNLNGKYDKLVMVAGSDRVDEFTSLLNSY</sequence>
<evidence type="ECO:0000313" key="1">
    <source>
        <dbReference type="EMBL" id="SVC41214.1"/>
    </source>
</evidence>
<gene>
    <name evidence="1" type="ORF">METZ01_LOCUS294068</name>
</gene>
<dbReference type="EMBL" id="UINC01089818">
    <property type="protein sequence ID" value="SVC41214.1"/>
    <property type="molecule type" value="Genomic_DNA"/>
</dbReference>
<dbReference type="AlphaFoldDB" id="A0A382LWU2"/>
<feature type="non-terminal residue" evidence="1">
    <location>
        <position position="93"/>
    </location>
</feature>
<organism evidence="1">
    <name type="scientific">marine metagenome</name>
    <dbReference type="NCBI Taxonomy" id="408172"/>
    <lineage>
        <taxon>unclassified sequences</taxon>
        <taxon>metagenomes</taxon>
        <taxon>ecological metagenomes</taxon>
    </lineage>
</organism>